<evidence type="ECO:0000313" key="3">
    <source>
        <dbReference type="Proteomes" id="UP000694417"/>
    </source>
</evidence>
<dbReference type="GO" id="GO:0000981">
    <property type="term" value="F:DNA-binding transcription factor activity, RNA polymerase II-specific"/>
    <property type="evidence" value="ECO:0007669"/>
    <property type="project" value="TreeGrafter"/>
</dbReference>
<dbReference type="Gene3D" id="1.10.10.10">
    <property type="entry name" value="Winged helix-like DNA-binding domain superfamily/Winged helix DNA-binding domain"/>
    <property type="match status" value="1"/>
</dbReference>
<dbReference type="SMART" id="SM01243">
    <property type="entry name" value="IRF-3"/>
    <property type="match status" value="1"/>
</dbReference>
<dbReference type="InterPro" id="IPR008984">
    <property type="entry name" value="SMAD_FHA_dom_sf"/>
</dbReference>
<dbReference type="GO" id="GO:0002376">
    <property type="term" value="P:immune system process"/>
    <property type="evidence" value="ECO:0007669"/>
    <property type="project" value="TreeGrafter"/>
</dbReference>
<reference evidence="2" key="1">
    <citation type="submission" date="2025-08" db="UniProtKB">
        <authorList>
            <consortium name="Ensembl"/>
        </authorList>
    </citation>
    <scope>IDENTIFICATION</scope>
</reference>
<dbReference type="GO" id="GO:0045893">
    <property type="term" value="P:positive regulation of DNA-templated transcription"/>
    <property type="evidence" value="ECO:0007669"/>
    <property type="project" value="UniProtKB-ARBA"/>
</dbReference>
<dbReference type="GeneTree" id="ENSGT00940000158140"/>
<evidence type="ECO:0000313" key="2">
    <source>
        <dbReference type="Ensembl" id="ENSUPAP00010018874.1"/>
    </source>
</evidence>
<dbReference type="Pfam" id="PF00605">
    <property type="entry name" value="IRF"/>
    <property type="match status" value="1"/>
</dbReference>
<evidence type="ECO:0000259" key="1">
    <source>
        <dbReference type="PROSITE" id="PS51507"/>
    </source>
</evidence>
<dbReference type="SUPFAM" id="SSF49879">
    <property type="entry name" value="SMAD/FHA domain"/>
    <property type="match status" value="1"/>
</dbReference>
<proteinExistence type="predicted"/>
<feature type="domain" description="IRF tryptophan pentad repeat" evidence="1">
    <location>
        <begin position="7"/>
        <end position="58"/>
    </location>
</feature>
<dbReference type="InterPro" id="IPR036390">
    <property type="entry name" value="WH_DNA-bd_sf"/>
</dbReference>
<accession>A0A8D2HUB0</accession>
<dbReference type="PANTHER" id="PTHR11949">
    <property type="entry name" value="INTERFERON REGULATORY FACTOR"/>
    <property type="match status" value="1"/>
</dbReference>
<name>A0A8D2HUB0_UROPR</name>
<dbReference type="PROSITE" id="PS51507">
    <property type="entry name" value="IRF_2"/>
    <property type="match status" value="1"/>
</dbReference>
<dbReference type="Pfam" id="PF10401">
    <property type="entry name" value="IRF-3"/>
    <property type="match status" value="1"/>
</dbReference>
<keyword evidence="3" id="KW-1185">Reference proteome</keyword>
<organism evidence="2 3">
    <name type="scientific">Urocitellus parryii</name>
    <name type="common">Arctic ground squirrel</name>
    <name type="synonym">Spermophilus parryii</name>
    <dbReference type="NCBI Taxonomy" id="9999"/>
    <lineage>
        <taxon>Eukaryota</taxon>
        <taxon>Metazoa</taxon>
        <taxon>Chordata</taxon>
        <taxon>Craniata</taxon>
        <taxon>Vertebrata</taxon>
        <taxon>Euteleostomi</taxon>
        <taxon>Mammalia</taxon>
        <taxon>Eutheria</taxon>
        <taxon>Euarchontoglires</taxon>
        <taxon>Glires</taxon>
        <taxon>Rodentia</taxon>
        <taxon>Sciuromorpha</taxon>
        <taxon>Sciuridae</taxon>
        <taxon>Xerinae</taxon>
        <taxon>Marmotini</taxon>
        <taxon>Urocitellus</taxon>
    </lineage>
</organism>
<dbReference type="AlphaFoldDB" id="A0A8D2HUB0"/>
<dbReference type="Ensembl" id="ENSUPAT00010021491.1">
    <property type="protein sequence ID" value="ENSUPAP00010018874.1"/>
    <property type="gene ID" value="ENSUPAG00010014927.1"/>
</dbReference>
<sequence length="332" mass="37697">MCDRNGGRRLRQWLIEQIDSSMYPGLIWENDEKNMFRIPWKHAGKQDYNQEVDASIFKPPVDDYLGMIKRSPSPPEACRSQLLPDWWVQQPSTGLPLVPGYTAYEAHHSAFSQMVISFYYGGKLVGQTTTTCPEGCRLALSQPGPKALGPEGLQLVCFPPADTIPSERQRQVTRKLFGHLERGVLLHSSRQGVFARRLCQGRVFCSGNAVVSKGRPNKLEREAVVQVFDTSQFFRELQQFYSSQSRLPESRVVLCFGEEFPDMAPLRSKLILVQIEQLYVRQLMEEVGKSCGAGSLLQAPEEPPPDQAFRMFPDVCASHQRPFFRENQQITV</sequence>
<dbReference type="InterPro" id="IPR036388">
    <property type="entry name" value="WH-like_DNA-bd_sf"/>
</dbReference>
<dbReference type="InterPro" id="IPR017855">
    <property type="entry name" value="SMAD-like_dom_sf"/>
</dbReference>
<protein>
    <submittedName>
        <fullName evidence="2">Interferon regulatory factor 8</fullName>
    </submittedName>
</protein>
<dbReference type="PRINTS" id="PR00267">
    <property type="entry name" value="INTFRNREGFCT"/>
</dbReference>
<dbReference type="FunFam" id="2.60.200.10:FF:000010">
    <property type="entry name" value="Interferon regulatory factor 8"/>
    <property type="match status" value="1"/>
</dbReference>
<dbReference type="InterPro" id="IPR001346">
    <property type="entry name" value="Interferon_reg_fact_DNA-bd_dom"/>
</dbReference>
<dbReference type="SUPFAM" id="SSF46785">
    <property type="entry name" value="Winged helix' DNA-binding domain"/>
    <property type="match status" value="1"/>
</dbReference>
<dbReference type="Gene3D" id="2.60.200.10">
    <property type="match status" value="1"/>
</dbReference>
<reference evidence="2" key="2">
    <citation type="submission" date="2025-09" db="UniProtKB">
        <authorList>
            <consortium name="Ensembl"/>
        </authorList>
    </citation>
    <scope>IDENTIFICATION</scope>
</reference>
<dbReference type="PANTHER" id="PTHR11949:SF7">
    <property type="entry name" value="INTERFERON REGULATORY FACTOR 8"/>
    <property type="match status" value="1"/>
</dbReference>
<gene>
    <name evidence="2" type="primary">IRF8</name>
</gene>
<dbReference type="GO" id="GO:0005634">
    <property type="term" value="C:nucleus"/>
    <property type="evidence" value="ECO:0007669"/>
    <property type="project" value="TreeGrafter"/>
</dbReference>
<dbReference type="Proteomes" id="UP000694417">
    <property type="component" value="Unplaced"/>
</dbReference>
<dbReference type="SMART" id="SM00348">
    <property type="entry name" value="IRF"/>
    <property type="match status" value="1"/>
</dbReference>
<dbReference type="InterPro" id="IPR019471">
    <property type="entry name" value="Interferon_reg_factor-3"/>
</dbReference>
<dbReference type="GO" id="GO:0000978">
    <property type="term" value="F:RNA polymerase II cis-regulatory region sequence-specific DNA binding"/>
    <property type="evidence" value="ECO:0007669"/>
    <property type="project" value="TreeGrafter"/>
</dbReference>